<evidence type="ECO:0000313" key="8">
    <source>
        <dbReference type="EMBL" id="TQJ09601.1"/>
    </source>
</evidence>
<feature type="compositionally biased region" description="Low complexity" evidence="6">
    <location>
        <begin position="258"/>
        <end position="271"/>
    </location>
</feature>
<feature type="transmembrane region" description="Helical" evidence="7">
    <location>
        <begin position="71"/>
        <end position="92"/>
    </location>
</feature>
<keyword evidence="4 7" id="KW-1133">Transmembrane helix</keyword>
<evidence type="ECO:0000256" key="7">
    <source>
        <dbReference type="SAM" id="Phobius"/>
    </source>
</evidence>
<dbReference type="Pfam" id="PF09678">
    <property type="entry name" value="Caa3_CtaG"/>
    <property type="match status" value="1"/>
</dbReference>
<dbReference type="AlphaFoldDB" id="A0A542E2P7"/>
<dbReference type="InterPro" id="IPR019108">
    <property type="entry name" value="Caa3_assmbl_CtaG-rel"/>
</dbReference>
<feature type="transmembrane region" description="Helical" evidence="7">
    <location>
        <begin position="45"/>
        <end position="65"/>
    </location>
</feature>
<keyword evidence="3 7" id="KW-0812">Transmembrane</keyword>
<sequence>MLTTWAPDALLALPVALAAAYGVLLARHRAARRRGAATAYPAWRALPVVLGLLLLVWAVAGWPAARRAQEAWPLALSLGLVTAVVPFLLGLGDPVRLLEEGHGGPVALLHGRAARVLTFPLVASVLSAAVLTLAVTSGWFTDARTRPEAWSSLQVVALLLGLLVTVPLLVEGLLPAWCGPALRALFAFSDGLLDAVPGIVALGSLDWLTGQTLVAVAESVGVPLVLVTLVQWARADEEGARALDARLDAAVAPPPADGRPTPTGPTTGPDRPWWESDPRLAGRYGRR</sequence>
<feature type="transmembrane region" description="Helical" evidence="7">
    <location>
        <begin position="6"/>
        <end position="24"/>
    </location>
</feature>
<gene>
    <name evidence="8" type="ORF">FB458_2713</name>
</gene>
<keyword evidence="5 7" id="KW-0472">Membrane</keyword>
<dbReference type="Proteomes" id="UP000317893">
    <property type="component" value="Unassembled WGS sequence"/>
</dbReference>
<evidence type="ECO:0000256" key="2">
    <source>
        <dbReference type="ARBA" id="ARBA00022475"/>
    </source>
</evidence>
<evidence type="ECO:0000256" key="6">
    <source>
        <dbReference type="SAM" id="MobiDB-lite"/>
    </source>
</evidence>
<feature type="region of interest" description="Disordered" evidence="6">
    <location>
        <begin position="250"/>
        <end position="287"/>
    </location>
</feature>
<evidence type="ECO:0000256" key="5">
    <source>
        <dbReference type="ARBA" id="ARBA00023136"/>
    </source>
</evidence>
<protein>
    <submittedName>
        <fullName evidence="8">Caa3-type cytochrome oxidase assembly factor Caa3/CtaG</fullName>
    </submittedName>
</protein>
<comment type="caution">
    <text evidence="8">The sequence shown here is derived from an EMBL/GenBank/DDBJ whole genome shotgun (WGS) entry which is preliminary data.</text>
</comment>
<evidence type="ECO:0000256" key="1">
    <source>
        <dbReference type="ARBA" id="ARBA00004651"/>
    </source>
</evidence>
<evidence type="ECO:0000256" key="4">
    <source>
        <dbReference type="ARBA" id="ARBA00022989"/>
    </source>
</evidence>
<feature type="transmembrane region" description="Helical" evidence="7">
    <location>
        <begin position="155"/>
        <end position="174"/>
    </location>
</feature>
<feature type="transmembrane region" description="Helical" evidence="7">
    <location>
        <begin position="113"/>
        <end position="135"/>
    </location>
</feature>
<accession>A0A542E2P7</accession>
<dbReference type="RefSeq" id="WP_170185684.1">
    <property type="nucleotide sequence ID" value="NZ_BAAAPR010000009.1"/>
</dbReference>
<dbReference type="EMBL" id="VFMN01000001">
    <property type="protein sequence ID" value="TQJ09601.1"/>
    <property type="molecule type" value="Genomic_DNA"/>
</dbReference>
<evidence type="ECO:0000313" key="9">
    <source>
        <dbReference type="Proteomes" id="UP000317893"/>
    </source>
</evidence>
<organism evidence="8 9">
    <name type="scientific">Lapillicoccus jejuensis</name>
    <dbReference type="NCBI Taxonomy" id="402171"/>
    <lineage>
        <taxon>Bacteria</taxon>
        <taxon>Bacillati</taxon>
        <taxon>Actinomycetota</taxon>
        <taxon>Actinomycetes</taxon>
        <taxon>Micrococcales</taxon>
        <taxon>Intrasporangiaceae</taxon>
        <taxon>Lapillicoccus</taxon>
    </lineage>
</organism>
<keyword evidence="2" id="KW-1003">Cell membrane</keyword>
<name>A0A542E2P7_9MICO</name>
<dbReference type="GO" id="GO:0005886">
    <property type="term" value="C:plasma membrane"/>
    <property type="evidence" value="ECO:0007669"/>
    <property type="project" value="UniProtKB-SubCell"/>
</dbReference>
<evidence type="ECO:0000256" key="3">
    <source>
        <dbReference type="ARBA" id="ARBA00022692"/>
    </source>
</evidence>
<comment type="subcellular location">
    <subcellularLocation>
        <location evidence="1">Cell membrane</location>
        <topology evidence="1">Multi-pass membrane protein</topology>
    </subcellularLocation>
</comment>
<proteinExistence type="predicted"/>
<keyword evidence="9" id="KW-1185">Reference proteome</keyword>
<reference evidence="8 9" key="1">
    <citation type="submission" date="2019-06" db="EMBL/GenBank/DDBJ databases">
        <title>Sequencing the genomes of 1000 actinobacteria strains.</title>
        <authorList>
            <person name="Klenk H.-P."/>
        </authorList>
    </citation>
    <scope>NUCLEOTIDE SEQUENCE [LARGE SCALE GENOMIC DNA]</scope>
    <source>
        <strain evidence="8 9">DSM 18607</strain>
    </source>
</reference>